<accession>X1T2Z7</accession>
<evidence type="ECO:0000256" key="2">
    <source>
        <dbReference type="ARBA" id="ARBA00022723"/>
    </source>
</evidence>
<evidence type="ECO:0000256" key="1">
    <source>
        <dbReference type="ARBA" id="ARBA00001946"/>
    </source>
</evidence>
<evidence type="ECO:0000256" key="3">
    <source>
        <dbReference type="ARBA" id="ARBA00022801"/>
    </source>
</evidence>
<dbReference type="Gene3D" id="3.40.190.80">
    <property type="match status" value="1"/>
</dbReference>
<dbReference type="Pfam" id="PF00459">
    <property type="entry name" value="Inositol_P"/>
    <property type="match status" value="1"/>
</dbReference>
<name>X1T2Z7_9ZZZZ</name>
<evidence type="ECO:0008006" key="6">
    <source>
        <dbReference type="Google" id="ProtNLM"/>
    </source>
</evidence>
<evidence type="ECO:0000256" key="4">
    <source>
        <dbReference type="ARBA" id="ARBA00022842"/>
    </source>
</evidence>
<organism evidence="5">
    <name type="scientific">marine sediment metagenome</name>
    <dbReference type="NCBI Taxonomy" id="412755"/>
    <lineage>
        <taxon>unclassified sequences</taxon>
        <taxon>metagenomes</taxon>
        <taxon>ecological metagenomes</taxon>
    </lineage>
</organism>
<keyword evidence="2" id="KW-0479">Metal-binding</keyword>
<sequence>PSETSDLEKTLIGVDCNTFKIEELATKLEGLFKKAKHFRHFGANALEICYVADGSTDAFIDIRGKLRVTDMVASYLILREAGGIIVSPEGEQLNVPLAPTQRLSFIAASNNRIYEAIREALNS</sequence>
<comment type="cofactor">
    <cofactor evidence="1">
        <name>Mg(2+)</name>
        <dbReference type="ChEBI" id="CHEBI:18420"/>
    </cofactor>
</comment>
<gene>
    <name evidence="5" type="ORF">S12H4_37467</name>
</gene>
<protein>
    <recommendedName>
        <fullName evidence="6">Inositol monophosphatase</fullName>
    </recommendedName>
</protein>
<keyword evidence="4" id="KW-0460">Magnesium</keyword>
<reference evidence="5" key="1">
    <citation type="journal article" date="2014" name="Front. Microbiol.">
        <title>High frequency of phylogenetically diverse reductive dehalogenase-homologous genes in deep subseafloor sedimentary metagenomes.</title>
        <authorList>
            <person name="Kawai M."/>
            <person name="Futagami T."/>
            <person name="Toyoda A."/>
            <person name="Takaki Y."/>
            <person name="Nishi S."/>
            <person name="Hori S."/>
            <person name="Arai W."/>
            <person name="Tsubouchi T."/>
            <person name="Morono Y."/>
            <person name="Uchiyama I."/>
            <person name="Ito T."/>
            <person name="Fujiyama A."/>
            <person name="Inagaki F."/>
            <person name="Takami H."/>
        </authorList>
    </citation>
    <scope>NUCLEOTIDE SEQUENCE</scope>
    <source>
        <strain evidence="5">Expedition CK06-06</strain>
    </source>
</reference>
<keyword evidence="3" id="KW-0378">Hydrolase</keyword>
<dbReference type="SUPFAM" id="SSF56655">
    <property type="entry name" value="Carbohydrate phosphatase"/>
    <property type="match status" value="1"/>
</dbReference>
<proteinExistence type="predicted"/>
<feature type="non-terminal residue" evidence="5">
    <location>
        <position position="1"/>
    </location>
</feature>
<evidence type="ECO:0000313" key="5">
    <source>
        <dbReference type="EMBL" id="GAI99573.1"/>
    </source>
</evidence>
<dbReference type="PANTHER" id="PTHR20854:SF4">
    <property type="entry name" value="INOSITOL-1-MONOPHOSPHATASE-RELATED"/>
    <property type="match status" value="1"/>
</dbReference>
<dbReference type="PRINTS" id="PR00377">
    <property type="entry name" value="IMPHPHTASES"/>
</dbReference>
<dbReference type="GO" id="GO:0008934">
    <property type="term" value="F:inositol monophosphate 1-phosphatase activity"/>
    <property type="evidence" value="ECO:0007669"/>
    <property type="project" value="TreeGrafter"/>
</dbReference>
<dbReference type="AlphaFoldDB" id="X1T2Z7"/>
<dbReference type="GO" id="GO:0006020">
    <property type="term" value="P:inositol metabolic process"/>
    <property type="evidence" value="ECO:0007669"/>
    <property type="project" value="TreeGrafter"/>
</dbReference>
<dbReference type="EMBL" id="BARW01022450">
    <property type="protein sequence ID" value="GAI99573.1"/>
    <property type="molecule type" value="Genomic_DNA"/>
</dbReference>
<dbReference type="PANTHER" id="PTHR20854">
    <property type="entry name" value="INOSITOL MONOPHOSPHATASE"/>
    <property type="match status" value="1"/>
</dbReference>
<dbReference type="GO" id="GO:0007165">
    <property type="term" value="P:signal transduction"/>
    <property type="evidence" value="ECO:0007669"/>
    <property type="project" value="TreeGrafter"/>
</dbReference>
<comment type="caution">
    <text evidence="5">The sequence shown here is derived from an EMBL/GenBank/DDBJ whole genome shotgun (WGS) entry which is preliminary data.</text>
</comment>
<dbReference type="GO" id="GO:0046872">
    <property type="term" value="F:metal ion binding"/>
    <property type="evidence" value="ECO:0007669"/>
    <property type="project" value="UniProtKB-KW"/>
</dbReference>
<dbReference type="InterPro" id="IPR000760">
    <property type="entry name" value="Inositol_monophosphatase-like"/>
</dbReference>
<dbReference type="FunFam" id="3.40.190.80:FF:000020">
    <property type="entry name" value="Fructose-1,6-bisphosphatase/inositol-1-monophosphatase"/>
    <property type="match status" value="1"/>
</dbReference>